<reference evidence="2" key="1">
    <citation type="submission" date="2017-04" db="EMBL/GenBank/DDBJ databases">
        <title>Unveiling RNA virosphere associated with marine microorganisms.</title>
        <authorList>
            <person name="Urayama S."/>
            <person name="Takaki Y."/>
            <person name="Nishi S."/>
            <person name="Yoshida Y."/>
            <person name="Deguchi S."/>
            <person name="Takai K."/>
            <person name="Nunoura T."/>
        </authorList>
    </citation>
    <scope>NUCLEOTIDE SEQUENCE</scope>
</reference>
<dbReference type="EMBL" id="BDQA01000505">
    <property type="protein sequence ID" value="GBH21987.1"/>
    <property type="molecule type" value="Genomic_RNA"/>
</dbReference>
<evidence type="ECO:0000313" key="2">
    <source>
        <dbReference type="EMBL" id="GBH21987.1"/>
    </source>
</evidence>
<sequence length="351" mass="39556">MSNTVFKRKDSKTGDRWKEWSELEDTEEARAAFRKTCVFSEADQKWWDTTEKFSSDDILSTMEVSDVSPGLLFAKSEGWDLSDWHDYAIECSADRAAVKRMMTLEAEYFRALKIKKREAKTGLTDESAAHMAKWRTSIRAMKQAELMMKNIGLALNREFNDRAHTMMSIRKQVVGPWAAYFERESEDWLEEGRKIDGLLEYRSLIKKGMLPTAARDSLMPKWRQQRETALATIAKIASRTATLGDPPPPLEFGLTANEMAALVAQFPSCPTSFTKGLPDVPEPSAYGLGSARRRSRSGSKRSRSPKTPTARKAIASPGRVKFSELKIGDVGDEDDVEGSGKEEEMSLEDEE</sequence>
<comment type="caution">
    <text evidence="2">The sequence shown here is derived from an EMBL/GenBank/DDBJ whole genome shotgun (WGS) entry which is preliminary data.</text>
</comment>
<evidence type="ECO:0000256" key="1">
    <source>
        <dbReference type="SAM" id="MobiDB-lite"/>
    </source>
</evidence>
<dbReference type="AlphaFoldDB" id="A0A2V0RA68"/>
<name>A0A2V0RA68_9ZZZZ</name>
<feature type="region of interest" description="Disordered" evidence="1">
    <location>
        <begin position="274"/>
        <end position="351"/>
    </location>
</feature>
<organism evidence="2">
    <name type="scientific">viral metagenome</name>
    <dbReference type="NCBI Taxonomy" id="1070528"/>
    <lineage>
        <taxon>unclassified sequences</taxon>
        <taxon>metagenomes</taxon>
        <taxon>organismal metagenomes</taxon>
    </lineage>
</organism>
<protein>
    <submittedName>
        <fullName evidence="2">Uncharacterized protein</fullName>
    </submittedName>
</protein>
<feature type="compositionally biased region" description="Basic residues" evidence="1">
    <location>
        <begin position="291"/>
        <end position="304"/>
    </location>
</feature>
<accession>A0A2V0RA68</accession>
<proteinExistence type="predicted"/>